<name>A0A167Z5R5_9HYPO</name>
<keyword evidence="2 5" id="KW-0812">Transmembrane</keyword>
<feature type="transmembrane region" description="Helical" evidence="5">
    <location>
        <begin position="293"/>
        <end position="313"/>
    </location>
</feature>
<organism evidence="6 7">
    <name type="scientific">Moelleriella libera RCEF 2490</name>
    <dbReference type="NCBI Taxonomy" id="1081109"/>
    <lineage>
        <taxon>Eukaryota</taxon>
        <taxon>Fungi</taxon>
        <taxon>Dikarya</taxon>
        <taxon>Ascomycota</taxon>
        <taxon>Pezizomycotina</taxon>
        <taxon>Sordariomycetes</taxon>
        <taxon>Hypocreomycetidae</taxon>
        <taxon>Hypocreales</taxon>
        <taxon>Clavicipitaceae</taxon>
        <taxon>Moelleriella</taxon>
    </lineage>
</organism>
<keyword evidence="7" id="KW-1185">Reference proteome</keyword>
<proteinExistence type="predicted"/>
<evidence type="ECO:0000256" key="4">
    <source>
        <dbReference type="ARBA" id="ARBA00023136"/>
    </source>
</evidence>
<feature type="transmembrane region" description="Helical" evidence="5">
    <location>
        <begin position="229"/>
        <end position="247"/>
    </location>
</feature>
<dbReference type="OrthoDB" id="434972at2759"/>
<dbReference type="AlphaFoldDB" id="A0A167Z5R5"/>
<comment type="subcellular location">
    <subcellularLocation>
        <location evidence="1">Membrane</location>
        <topology evidence="1">Multi-pass membrane protein</topology>
    </subcellularLocation>
</comment>
<dbReference type="Pfam" id="PF01040">
    <property type="entry name" value="UbiA"/>
    <property type="match status" value="1"/>
</dbReference>
<reference evidence="6 7" key="1">
    <citation type="journal article" date="2016" name="Genome Biol. Evol.">
        <title>Divergent and convergent evolution of fungal pathogenicity.</title>
        <authorList>
            <person name="Shang Y."/>
            <person name="Xiao G."/>
            <person name="Zheng P."/>
            <person name="Cen K."/>
            <person name="Zhan S."/>
            <person name="Wang C."/>
        </authorList>
    </citation>
    <scope>NUCLEOTIDE SEQUENCE [LARGE SCALE GENOMIC DNA]</scope>
    <source>
        <strain evidence="6 7">RCEF 2490</strain>
    </source>
</reference>
<dbReference type="InterPro" id="IPR050475">
    <property type="entry name" value="Prenyltransferase_related"/>
</dbReference>
<dbReference type="InterPro" id="IPR000537">
    <property type="entry name" value="UbiA_prenyltransferase"/>
</dbReference>
<evidence type="ECO:0000256" key="1">
    <source>
        <dbReference type="ARBA" id="ARBA00004141"/>
    </source>
</evidence>
<feature type="transmembrane region" description="Helical" evidence="5">
    <location>
        <begin position="325"/>
        <end position="343"/>
    </location>
</feature>
<gene>
    <name evidence="6" type="ORF">AAL_06417</name>
</gene>
<evidence type="ECO:0000313" key="6">
    <source>
        <dbReference type="EMBL" id="KZZ92207.1"/>
    </source>
</evidence>
<sequence>MARLTAHMEVGQDDDSWWTPTTIRRSVEAELRLTYRFVKSNLDAAFLPVPLFTMASMFCREMRVAEVPLIMARCLLYAFLYSYSIDIANNIAGSTEDKINKPDRPIASGAVSLRAAKVRYVACTTAYLVYSHHVQVLSWSLLWVLTIFSSYVLHTAKFGPAKDLSMSLGTAAQLMAAWKLGGSPSELGWDWVRTVCIWVYFTVSIQDFRDVPGDRACGRRTTPILLGDTLGRVYCALSLLAFQYYIIVRCVLESRIDGIAIITSAVLTVATIYVALRVVLLRSLKQDELSYRWYSTLYNLEVLAACVSLRALPFDDGKRGSRRESAYVVAVACALAVIVAYRWKLIRESAALGWR</sequence>
<evidence type="ECO:0000313" key="7">
    <source>
        <dbReference type="Proteomes" id="UP000078544"/>
    </source>
</evidence>
<keyword evidence="3 5" id="KW-1133">Transmembrane helix</keyword>
<comment type="caution">
    <text evidence="6">The sequence shown here is derived from an EMBL/GenBank/DDBJ whole genome shotgun (WGS) entry which is preliminary data.</text>
</comment>
<dbReference type="GO" id="GO:0016020">
    <property type="term" value="C:membrane"/>
    <property type="evidence" value="ECO:0007669"/>
    <property type="project" value="UniProtKB-SubCell"/>
</dbReference>
<evidence type="ECO:0000256" key="5">
    <source>
        <dbReference type="SAM" id="Phobius"/>
    </source>
</evidence>
<dbReference type="CDD" id="cd13965">
    <property type="entry name" value="PT_UbiA_3"/>
    <property type="match status" value="1"/>
</dbReference>
<dbReference type="EMBL" id="AZGY01000016">
    <property type="protein sequence ID" value="KZZ92207.1"/>
    <property type="molecule type" value="Genomic_DNA"/>
</dbReference>
<keyword evidence="6" id="KW-0808">Transferase</keyword>
<accession>A0A167Z5R5</accession>
<keyword evidence="4 5" id="KW-0472">Membrane</keyword>
<dbReference type="PANTHER" id="PTHR42723:SF1">
    <property type="entry name" value="CHLOROPHYLL SYNTHASE, CHLOROPLASTIC"/>
    <property type="match status" value="1"/>
</dbReference>
<dbReference type="Proteomes" id="UP000078544">
    <property type="component" value="Unassembled WGS sequence"/>
</dbReference>
<evidence type="ECO:0000256" key="2">
    <source>
        <dbReference type="ARBA" id="ARBA00022692"/>
    </source>
</evidence>
<protein>
    <submittedName>
        <fullName evidence="6">UbiA prenyltransferase family</fullName>
    </submittedName>
</protein>
<dbReference type="PANTHER" id="PTHR42723">
    <property type="entry name" value="CHLOROPHYLL SYNTHASE"/>
    <property type="match status" value="1"/>
</dbReference>
<evidence type="ECO:0000256" key="3">
    <source>
        <dbReference type="ARBA" id="ARBA00022989"/>
    </source>
</evidence>
<dbReference type="GO" id="GO:0016765">
    <property type="term" value="F:transferase activity, transferring alkyl or aryl (other than methyl) groups"/>
    <property type="evidence" value="ECO:0007669"/>
    <property type="project" value="InterPro"/>
</dbReference>
<feature type="transmembrane region" description="Helical" evidence="5">
    <location>
        <begin position="259"/>
        <end position="281"/>
    </location>
</feature>
<dbReference type="InterPro" id="IPR044878">
    <property type="entry name" value="UbiA_sf"/>
</dbReference>
<feature type="transmembrane region" description="Helical" evidence="5">
    <location>
        <begin position="136"/>
        <end position="156"/>
    </location>
</feature>
<dbReference type="Gene3D" id="1.10.357.140">
    <property type="entry name" value="UbiA prenyltransferase"/>
    <property type="match status" value="1"/>
</dbReference>